<dbReference type="InterPro" id="IPR004276">
    <property type="entry name" value="GlycoTrans_28_N"/>
</dbReference>
<feature type="domain" description="Squalene cyclase C-terminal" evidence="5">
    <location>
        <begin position="334"/>
        <end position="679"/>
    </location>
</feature>
<dbReference type="InterPro" id="IPR008930">
    <property type="entry name" value="Terpenoid_cyclase/PrenylTrfase"/>
</dbReference>
<dbReference type="GO" id="GO:0016866">
    <property type="term" value="F:intramolecular transferase activity"/>
    <property type="evidence" value="ECO:0007669"/>
    <property type="project" value="InterPro"/>
</dbReference>
<dbReference type="InterPro" id="IPR006400">
    <property type="entry name" value="Hopene-cyclase"/>
</dbReference>
<dbReference type="SUPFAM" id="SSF48239">
    <property type="entry name" value="Terpenoid cyclases/Protein prenyltransferases"/>
    <property type="match status" value="2"/>
</dbReference>
<evidence type="ECO:0000259" key="4">
    <source>
        <dbReference type="Pfam" id="PF03033"/>
    </source>
</evidence>
<name>A0AAD4ENR0_9PEZI</name>
<keyword evidence="2 3" id="KW-0413">Isomerase</keyword>
<dbReference type="GO" id="GO:0016104">
    <property type="term" value="P:triterpenoid biosynthetic process"/>
    <property type="evidence" value="ECO:0007669"/>
    <property type="project" value="InterPro"/>
</dbReference>
<dbReference type="Proteomes" id="UP001197093">
    <property type="component" value="Unassembled WGS sequence"/>
</dbReference>
<dbReference type="Gene3D" id="1.50.10.20">
    <property type="match status" value="2"/>
</dbReference>
<dbReference type="EC" id="5.4.99.-" evidence="3"/>
<feature type="domain" description="Squalene cyclase N-terminal" evidence="6">
    <location>
        <begin position="20"/>
        <end position="325"/>
    </location>
</feature>
<dbReference type="GO" id="GO:0016758">
    <property type="term" value="F:hexosyltransferase activity"/>
    <property type="evidence" value="ECO:0007669"/>
    <property type="project" value="InterPro"/>
</dbReference>
<dbReference type="SFLD" id="SFLDG01016">
    <property type="entry name" value="Prenyltransferase_Like_2"/>
    <property type="match status" value="1"/>
</dbReference>
<sequence>MDMAPDDLDELRGSAQRALEQAIDFSFSCQQDDGHWVAPVSADATFTAQYVMFKHAIPALNLDISGAEAAALRHWLLGDQNAAEGSWGLAPGLPGNLSTTVEAYLALRLLGVPSSNPALQQARRFVLAHGGISRVRFFTRFFLATFGLFPWSAIPQMPAELILMPKWAPLNIYVLSSWARSTLIPILVVRHHEPLYPLPNAQSDPNSGFLDELWLDPTNKEVPFAPPFVDMFHGRDRDVVKLAFTLGDKALAQIGGLKKGPQRRLALRRCIEWLLEHQEETGDWAGFFPPMHGSVWALLLEGFSLEHDVVKRGLEALERLAVNDESGKWLQSTVSPCWDTALMVKALCDAGLGLGGAEAAKGNRHARVTTAVDWVRSLQLLGPQGDWRVYSRNQRPGGWSFEYNNTWYPDVDDTAVVVMMLVTHDPAAVESNAVEMGIEWILGMQNHDGGWGAFDTNNDALWLHKIPFSDMDSLVDPSTSDVTGRMLECFGMLLTHRKGGLRLRPELSQRLHESAQKALAFLFREQTASGAWWGRWGCNYNYGTTNVLRGLPAFCGDKEVARAALRAVLWLEKCQNKDGGWGETLLSYGHPDLAGKGPSTAAHTAWALDALLRFRPASDPALQKGVQWLVSNQVPKTEEKRHWASWPSDLYVGTGFPNVLYLGYPFYHHHFAISALARFLDRTDEPDQDRDLPLLMTRHVVTTLTRHDILLMVLGSRGDIDVFLSIAGKLAKNRHRVRVATHPAHQQLVEAHGFEFYDVGGGPDEFAQKLCGLLSY</sequence>
<dbReference type="Gene3D" id="3.40.50.2000">
    <property type="entry name" value="Glycogen Phosphorylase B"/>
    <property type="match status" value="1"/>
</dbReference>
<proteinExistence type="inferred from homology"/>
<evidence type="ECO:0000313" key="7">
    <source>
        <dbReference type="EMBL" id="KAG7284609.1"/>
    </source>
</evidence>
<organism evidence="7 8">
    <name type="scientific">Staphylotrichum longicolle</name>
    <dbReference type="NCBI Taxonomy" id="669026"/>
    <lineage>
        <taxon>Eukaryota</taxon>
        <taxon>Fungi</taxon>
        <taxon>Dikarya</taxon>
        <taxon>Ascomycota</taxon>
        <taxon>Pezizomycotina</taxon>
        <taxon>Sordariomycetes</taxon>
        <taxon>Sordariomycetidae</taxon>
        <taxon>Sordariales</taxon>
        <taxon>Chaetomiaceae</taxon>
        <taxon>Staphylotrichum</taxon>
    </lineage>
</organism>
<dbReference type="NCBIfam" id="TIGR01507">
    <property type="entry name" value="hopene_cyclase"/>
    <property type="match status" value="1"/>
</dbReference>
<dbReference type="Pfam" id="PF03033">
    <property type="entry name" value="Glyco_transf_28"/>
    <property type="match status" value="1"/>
</dbReference>
<comment type="similarity">
    <text evidence="3">Belongs to the terpene cyclase/mutase family.</text>
</comment>
<dbReference type="Pfam" id="PF13249">
    <property type="entry name" value="SQHop_cyclase_N"/>
    <property type="match status" value="1"/>
</dbReference>
<dbReference type="GO" id="GO:0005811">
    <property type="term" value="C:lipid droplet"/>
    <property type="evidence" value="ECO:0007669"/>
    <property type="project" value="InterPro"/>
</dbReference>
<protein>
    <recommendedName>
        <fullName evidence="3">Terpene cyclase/mutase family member</fullName>
        <ecNumber evidence="3">5.4.99.-</ecNumber>
    </recommendedName>
</protein>
<dbReference type="PANTHER" id="PTHR11764">
    <property type="entry name" value="TERPENE CYCLASE/MUTASE FAMILY MEMBER"/>
    <property type="match status" value="1"/>
</dbReference>
<dbReference type="InterPro" id="IPR032696">
    <property type="entry name" value="SQ_cyclase_C"/>
</dbReference>
<keyword evidence="1" id="KW-0677">Repeat</keyword>
<dbReference type="InterPro" id="IPR032697">
    <property type="entry name" value="SQ_cyclase_N"/>
</dbReference>
<dbReference type="Pfam" id="PF13243">
    <property type="entry name" value="SQHop_cyclase_C"/>
    <property type="match status" value="1"/>
</dbReference>
<dbReference type="InterPro" id="IPR018333">
    <property type="entry name" value="Squalene_cyclase"/>
</dbReference>
<evidence type="ECO:0000256" key="2">
    <source>
        <dbReference type="ARBA" id="ARBA00023235"/>
    </source>
</evidence>
<evidence type="ECO:0000313" key="8">
    <source>
        <dbReference type="Proteomes" id="UP001197093"/>
    </source>
</evidence>
<evidence type="ECO:0000259" key="6">
    <source>
        <dbReference type="Pfam" id="PF13249"/>
    </source>
</evidence>
<dbReference type="NCBIfam" id="TIGR01787">
    <property type="entry name" value="squalene_cyclas"/>
    <property type="match status" value="1"/>
</dbReference>
<gene>
    <name evidence="7" type="ORF">NEMBOFW57_009214</name>
</gene>
<feature type="domain" description="Glycosyltransferase family 28 N-terminal" evidence="4">
    <location>
        <begin position="709"/>
        <end position="762"/>
    </location>
</feature>
<dbReference type="SUPFAM" id="SSF53756">
    <property type="entry name" value="UDP-Glycosyltransferase/glycogen phosphorylase"/>
    <property type="match status" value="1"/>
</dbReference>
<dbReference type="AlphaFoldDB" id="A0AAD4ENR0"/>
<dbReference type="GO" id="GO:0005975">
    <property type="term" value="P:carbohydrate metabolic process"/>
    <property type="evidence" value="ECO:0007669"/>
    <property type="project" value="InterPro"/>
</dbReference>
<evidence type="ECO:0000256" key="3">
    <source>
        <dbReference type="RuleBase" id="RU362003"/>
    </source>
</evidence>
<evidence type="ECO:0000256" key="1">
    <source>
        <dbReference type="ARBA" id="ARBA00022737"/>
    </source>
</evidence>
<keyword evidence="8" id="KW-1185">Reference proteome</keyword>
<accession>A0AAD4ENR0</accession>
<dbReference type="PANTHER" id="PTHR11764:SF82">
    <property type="entry name" value="TERPENE CYCLASE_MUTASE FAMILY MEMBER"/>
    <property type="match status" value="1"/>
</dbReference>
<dbReference type="EMBL" id="JAHCVI010000005">
    <property type="protein sequence ID" value="KAG7284609.1"/>
    <property type="molecule type" value="Genomic_DNA"/>
</dbReference>
<evidence type="ECO:0000259" key="5">
    <source>
        <dbReference type="Pfam" id="PF13243"/>
    </source>
</evidence>
<reference evidence="7" key="1">
    <citation type="submission" date="2023-02" db="EMBL/GenBank/DDBJ databases">
        <authorList>
            <person name="Palmer J.M."/>
        </authorList>
    </citation>
    <scope>NUCLEOTIDE SEQUENCE</scope>
    <source>
        <strain evidence="7">FW57</strain>
    </source>
</reference>
<comment type="caution">
    <text evidence="7">The sequence shown here is derived from an EMBL/GenBank/DDBJ whole genome shotgun (WGS) entry which is preliminary data.</text>
</comment>